<proteinExistence type="predicted"/>
<comment type="caution">
    <text evidence="2">The sequence shown here is derived from an EMBL/GenBank/DDBJ whole genome shotgun (WGS) entry which is preliminary data.</text>
</comment>
<dbReference type="EMBL" id="VDES01000001">
    <property type="protein sequence ID" value="MBA1372841.1"/>
    <property type="molecule type" value="Genomic_DNA"/>
</dbReference>
<keyword evidence="1" id="KW-0472">Membrane</keyword>
<name>A0A7V8RAF7_9SPHN</name>
<evidence type="ECO:0000313" key="3">
    <source>
        <dbReference type="Proteomes" id="UP000589292"/>
    </source>
</evidence>
<evidence type="ECO:0000256" key="1">
    <source>
        <dbReference type="SAM" id="Phobius"/>
    </source>
</evidence>
<protein>
    <recommendedName>
        <fullName evidence="4">Phage shock protein B</fullName>
    </recommendedName>
</protein>
<sequence>MFDLDALLVLIPLAPFMLGGLAIWTKHQRKTLELQIELAKAQAAVRPAVDDRTEQRLRTLERIITDGRGRDDLAQQIENLRAKQLS</sequence>
<keyword evidence="3" id="KW-1185">Reference proteome</keyword>
<organism evidence="2 3">
    <name type="scientific">Sphingomonas ursincola</name>
    <dbReference type="NCBI Taxonomy" id="56361"/>
    <lineage>
        <taxon>Bacteria</taxon>
        <taxon>Pseudomonadati</taxon>
        <taxon>Pseudomonadota</taxon>
        <taxon>Alphaproteobacteria</taxon>
        <taxon>Sphingomonadales</taxon>
        <taxon>Sphingomonadaceae</taxon>
        <taxon>Sphingomonas</taxon>
    </lineage>
</organism>
<feature type="transmembrane region" description="Helical" evidence="1">
    <location>
        <begin position="6"/>
        <end position="24"/>
    </location>
</feature>
<keyword evidence="1" id="KW-1133">Transmembrane helix</keyword>
<evidence type="ECO:0008006" key="4">
    <source>
        <dbReference type="Google" id="ProtNLM"/>
    </source>
</evidence>
<dbReference type="Proteomes" id="UP000589292">
    <property type="component" value="Unassembled WGS sequence"/>
</dbReference>
<gene>
    <name evidence="2" type="ORF">FG486_00695</name>
</gene>
<accession>A0A7V8RAF7</accession>
<dbReference type="RefSeq" id="WP_066281693.1">
    <property type="nucleotide sequence ID" value="NZ_BAAAGB010000002.1"/>
</dbReference>
<evidence type="ECO:0000313" key="2">
    <source>
        <dbReference type="EMBL" id="MBA1372841.1"/>
    </source>
</evidence>
<reference evidence="2 3" key="1">
    <citation type="journal article" date="1994" name="Int. J. Syst. Bacteriol.">
        <title>Phylogenetic positions of novel aerobic, bacteriochlorophyll a-containing bacteria and description of Roseococcus thiosulfatophilus gen. nov., sp. nov., Erythromicrobium ramosum gen. nov., sp. nov., and Erythrobacter litoralis sp. nov.</title>
        <authorList>
            <person name="Yurkov V."/>
            <person name="Stackebrandt E."/>
            <person name="Holmes A."/>
            <person name="Fuerst J.A."/>
            <person name="Hugenholtz P."/>
            <person name="Golecki J."/>
            <person name="Gad'on N."/>
            <person name="Gorlenko V.M."/>
            <person name="Kompantseva E.I."/>
            <person name="Drews G."/>
        </authorList>
    </citation>
    <scope>NUCLEOTIDE SEQUENCE [LARGE SCALE GENOMIC DNA]</scope>
    <source>
        <strain evidence="2 3">KR-99</strain>
    </source>
</reference>
<keyword evidence="1" id="KW-0812">Transmembrane</keyword>
<dbReference type="AlphaFoldDB" id="A0A7V8RAF7"/>